<gene>
    <name evidence="1" type="ORF">QY95_03850</name>
</gene>
<dbReference type="Proteomes" id="UP000031563">
    <property type="component" value="Unassembled WGS sequence"/>
</dbReference>
<keyword evidence="2" id="KW-1185">Reference proteome</keyword>
<dbReference type="STRING" id="1221996.QY95_03850"/>
<evidence type="ECO:0000313" key="1">
    <source>
        <dbReference type="EMBL" id="KKB34499.1"/>
    </source>
</evidence>
<evidence type="ECO:0000313" key="2">
    <source>
        <dbReference type="Proteomes" id="UP000031563"/>
    </source>
</evidence>
<dbReference type="RefSeq" id="WP_040037269.1">
    <property type="nucleotide sequence ID" value="NZ_JWIQ02000037.1"/>
</dbReference>
<sequence length="110" mass="12554">MIDGFWKEIKDYLSTKKYIQTLKGRAEAEVLNIDDTAVYLRIRKDNKTIKAEKKYFGKALSILSEHSRVRQRDILGGGAERYVLGILVGLPGFCGVRDTATGTYYVYKKQ</sequence>
<proteinExistence type="predicted"/>
<dbReference type="OrthoDB" id="9906484at2"/>
<organism evidence="1 2">
    <name type="scientific">Bacillus thermotolerans</name>
    <name type="common">Quasibacillus thermotolerans</name>
    <dbReference type="NCBI Taxonomy" id="1221996"/>
    <lineage>
        <taxon>Bacteria</taxon>
        <taxon>Bacillati</taxon>
        <taxon>Bacillota</taxon>
        <taxon>Bacilli</taxon>
        <taxon>Bacillales</taxon>
        <taxon>Bacillaceae</taxon>
        <taxon>Bacillus</taxon>
    </lineage>
</organism>
<dbReference type="EMBL" id="JWIR02000083">
    <property type="protein sequence ID" value="KKB34499.1"/>
    <property type="molecule type" value="Genomic_DNA"/>
</dbReference>
<dbReference type="AlphaFoldDB" id="A0A0F5HM84"/>
<accession>A0A0F5HM84</accession>
<comment type="caution">
    <text evidence="1">The sequence shown here is derived from an EMBL/GenBank/DDBJ whole genome shotgun (WGS) entry which is preliminary data.</text>
</comment>
<protein>
    <submittedName>
        <fullName evidence="1">Uncharacterized protein</fullName>
    </submittedName>
</protein>
<reference evidence="1" key="1">
    <citation type="submission" date="2015-02" db="EMBL/GenBank/DDBJ databases">
        <title>Genome Assembly of Bacillaceae bacterium MTCC 8252.</title>
        <authorList>
            <person name="Verma A."/>
            <person name="Khatri I."/>
            <person name="Mual P."/>
            <person name="Subramanian S."/>
            <person name="Krishnamurthi S."/>
        </authorList>
    </citation>
    <scope>NUCLEOTIDE SEQUENCE [LARGE SCALE GENOMIC DNA]</scope>
    <source>
        <strain evidence="1">MTCC 8252</strain>
    </source>
</reference>
<name>A0A0F5HM84_BACTR</name>